<reference evidence="1 2" key="1">
    <citation type="submission" date="2020-06" db="EMBL/GenBank/DDBJ databases">
        <title>Schlegella sp. ID0723 isolated from air conditioner.</title>
        <authorList>
            <person name="Kim D.Y."/>
            <person name="Kim D.-U."/>
        </authorList>
    </citation>
    <scope>NUCLEOTIDE SEQUENCE [LARGE SCALE GENOMIC DNA]</scope>
    <source>
        <strain evidence="1 2">ID0723</strain>
    </source>
</reference>
<dbReference type="Proteomes" id="UP000529637">
    <property type="component" value="Unassembled WGS sequence"/>
</dbReference>
<organism evidence="1 2">
    <name type="scientific">Piscinibacter koreensis</name>
    <dbReference type="NCBI Taxonomy" id="2742824"/>
    <lineage>
        <taxon>Bacteria</taxon>
        <taxon>Pseudomonadati</taxon>
        <taxon>Pseudomonadota</taxon>
        <taxon>Betaproteobacteria</taxon>
        <taxon>Burkholderiales</taxon>
        <taxon>Sphaerotilaceae</taxon>
        <taxon>Piscinibacter</taxon>
    </lineage>
</organism>
<keyword evidence="2" id="KW-1185">Reference proteome</keyword>
<dbReference type="RefSeq" id="WP_176070439.1">
    <property type="nucleotide sequence ID" value="NZ_JABWMJ010000008.1"/>
</dbReference>
<evidence type="ECO:0000313" key="1">
    <source>
        <dbReference type="EMBL" id="NUZ07610.1"/>
    </source>
</evidence>
<dbReference type="EMBL" id="JABWMJ010000008">
    <property type="protein sequence ID" value="NUZ07610.1"/>
    <property type="molecule type" value="Genomic_DNA"/>
</dbReference>
<accession>A0A7Y6TY02</accession>
<name>A0A7Y6TY02_9BURK</name>
<gene>
    <name evidence="1" type="ORF">HQN59_17730</name>
</gene>
<evidence type="ECO:0000313" key="2">
    <source>
        <dbReference type="Proteomes" id="UP000529637"/>
    </source>
</evidence>
<comment type="caution">
    <text evidence="1">The sequence shown here is derived from an EMBL/GenBank/DDBJ whole genome shotgun (WGS) entry which is preliminary data.</text>
</comment>
<proteinExistence type="predicted"/>
<protein>
    <submittedName>
        <fullName evidence="1">Uncharacterized protein</fullName>
    </submittedName>
</protein>
<dbReference type="AlphaFoldDB" id="A0A7Y6TY02"/>
<sequence length="85" mass="8998">MPLDLADLNARAAGARLLVFDKRGGTLKGETHLPPFELGDDGIAHSVLVEQLGCTGGWYELRGRDGDLLGEGAITWSAVADDPTH</sequence>